<name>A0ABT1YZU8_9RHOB</name>
<proteinExistence type="predicted"/>
<keyword evidence="2" id="KW-0812">Transmembrane</keyword>
<feature type="transmembrane region" description="Helical" evidence="2">
    <location>
        <begin position="6"/>
        <end position="21"/>
    </location>
</feature>
<keyword evidence="2" id="KW-1133">Transmembrane helix</keyword>
<feature type="compositionally biased region" description="Basic and acidic residues" evidence="1">
    <location>
        <begin position="159"/>
        <end position="168"/>
    </location>
</feature>
<organism evidence="3 4">
    <name type="scientific">Pseudosulfitobacter koreensis</name>
    <dbReference type="NCBI Taxonomy" id="2968472"/>
    <lineage>
        <taxon>Bacteria</taxon>
        <taxon>Pseudomonadati</taxon>
        <taxon>Pseudomonadota</taxon>
        <taxon>Alphaproteobacteria</taxon>
        <taxon>Rhodobacterales</taxon>
        <taxon>Roseobacteraceae</taxon>
        <taxon>Pseudosulfitobacter</taxon>
    </lineage>
</organism>
<evidence type="ECO:0000256" key="1">
    <source>
        <dbReference type="SAM" id="MobiDB-lite"/>
    </source>
</evidence>
<feature type="region of interest" description="Disordered" evidence="1">
    <location>
        <begin position="144"/>
        <end position="168"/>
    </location>
</feature>
<evidence type="ECO:0000313" key="4">
    <source>
        <dbReference type="Proteomes" id="UP001165396"/>
    </source>
</evidence>
<accession>A0ABT1YZU8</accession>
<dbReference type="Proteomes" id="UP001165396">
    <property type="component" value="Unassembled WGS sequence"/>
</dbReference>
<gene>
    <name evidence="3" type="ORF">NTA49_07675</name>
</gene>
<keyword evidence="2" id="KW-0472">Membrane</keyword>
<keyword evidence="4" id="KW-1185">Reference proteome</keyword>
<sequence>MPITLGLIVVGMIVYFVLLRVRRGSRMVAEVIDMPSDVRTAARRLGYKRRTDVHPVQGIDDPQLALGTLAVAYLSLGKAPTPAAPALLKHDIAQDAEQARSMVMLGRWLIRTCDGTQDAVTRVARRLRALDGGGSVQSLSALMQDGEEDETPAQTAARTEVEGILRPQ</sequence>
<protein>
    <submittedName>
        <fullName evidence="3">Uncharacterized protein</fullName>
    </submittedName>
</protein>
<reference evidence="3" key="1">
    <citation type="submission" date="2022-07" db="EMBL/GenBank/DDBJ databases">
        <title>Pseudosulfitobacter sp. strain AP-MA-4, whole genome sequence.</title>
        <authorList>
            <person name="Jiang Y."/>
        </authorList>
    </citation>
    <scope>NUCLEOTIDE SEQUENCE</scope>
    <source>
        <strain evidence="3">AP-MA-4</strain>
    </source>
</reference>
<evidence type="ECO:0000256" key="2">
    <source>
        <dbReference type="SAM" id="Phobius"/>
    </source>
</evidence>
<dbReference type="RefSeq" id="WP_258294106.1">
    <property type="nucleotide sequence ID" value="NZ_JANKJG010000004.1"/>
</dbReference>
<dbReference type="EMBL" id="JANKJG010000004">
    <property type="protein sequence ID" value="MCR8826412.1"/>
    <property type="molecule type" value="Genomic_DNA"/>
</dbReference>
<comment type="caution">
    <text evidence="3">The sequence shown here is derived from an EMBL/GenBank/DDBJ whole genome shotgun (WGS) entry which is preliminary data.</text>
</comment>
<evidence type="ECO:0000313" key="3">
    <source>
        <dbReference type="EMBL" id="MCR8826412.1"/>
    </source>
</evidence>